<evidence type="ECO:0000256" key="3">
    <source>
        <dbReference type="ARBA" id="ARBA00022475"/>
    </source>
</evidence>
<dbReference type="Gene3D" id="3.30.240.20">
    <property type="entry name" value="bsu07140 like domains"/>
    <property type="match status" value="2"/>
</dbReference>
<dbReference type="RefSeq" id="WP_091226088.1">
    <property type="nucleotide sequence ID" value="NZ_FNBG01000001.1"/>
</dbReference>
<name>A0A1G7ENZ6_9BACL</name>
<keyword evidence="3" id="KW-1003">Cell membrane</keyword>
<dbReference type="STRING" id="670482.SAMN04488542_101283"/>
<dbReference type="GO" id="GO:0005886">
    <property type="term" value="C:plasma membrane"/>
    <property type="evidence" value="ECO:0007669"/>
    <property type="project" value="UniProtKB-SubCell"/>
</dbReference>
<evidence type="ECO:0000256" key="4">
    <source>
        <dbReference type="ARBA" id="ARBA00022692"/>
    </source>
</evidence>
<comment type="similarity">
    <text evidence="2">Belongs to the UPF0702 family.</text>
</comment>
<reference evidence="9 10" key="1">
    <citation type="submission" date="2016-10" db="EMBL/GenBank/DDBJ databases">
        <authorList>
            <person name="de Groot N.N."/>
        </authorList>
    </citation>
    <scope>NUCLEOTIDE SEQUENCE [LARGE SCALE GENOMIC DNA]</scope>
    <source>
        <strain evidence="9 10">DSM 28129</strain>
    </source>
</reference>
<evidence type="ECO:0000259" key="8">
    <source>
        <dbReference type="Pfam" id="PF04239"/>
    </source>
</evidence>
<dbReference type="InterPro" id="IPR007353">
    <property type="entry name" value="DUF421"/>
</dbReference>
<dbReference type="Pfam" id="PF04239">
    <property type="entry name" value="DUF421"/>
    <property type="match status" value="1"/>
</dbReference>
<organism evidence="9 10">
    <name type="scientific">Fontibacillus panacisegetis</name>
    <dbReference type="NCBI Taxonomy" id="670482"/>
    <lineage>
        <taxon>Bacteria</taxon>
        <taxon>Bacillati</taxon>
        <taxon>Bacillota</taxon>
        <taxon>Bacilli</taxon>
        <taxon>Bacillales</taxon>
        <taxon>Paenibacillaceae</taxon>
        <taxon>Fontibacillus</taxon>
    </lineage>
</organism>
<evidence type="ECO:0000256" key="1">
    <source>
        <dbReference type="ARBA" id="ARBA00004651"/>
    </source>
</evidence>
<dbReference type="PANTHER" id="PTHR34582">
    <property type="entry name" value="UPF0702 TRANSMEMBRANE PROTEIN YCAP"/>
    <property type="match status" value="1"/>
</dbReference>
<feature type="transmembrane region" description="Helical" evidence="7">
    <location>
        <begin position="7"/>
        <end position="26"/>
    </location>
</feature>
<keyword evidence="5 7" id="KW-1133">Transmembrane helix</keyword>
<protein>
    <submittedName>
        <fullName evidence="9">Uncharacterized membrane protein YcaP, DUF421 family</fullName>
    </submittedName>
</protein>
<dbReference type="EMBL" id="FNBG01000001">
    <property type="protein sequence ID" value="SDE65361.1"/>
    <property type="molecule type" value="Genomic_DNA"/>
</dbReference>
<dbReference type="InterPro" id="IPR023090">
    <property type="entry name" value="UPF0702_alpha/beta_dom_sf"/>
</dbReference>
<evidence type="ECO:0000256" key="6">
    <source>
        <dbReference type="ARBA" id="ARBA00023136"/>
    </source>
</evidence>
<evidence type="ECO:0000256" key="7">
    <source>
        <dbReference type="SAM" id="Phobius"/>
    </source>
</evidence>
<feature type="domain" description="YetF C-terminal" evidence="8">
    <location>
        <begin position="82"/>
        <end position="213"/>
    </location>
</feature>
<evidence type="ECO:0000256" key="5">
    <source>
        <dbReference type="ARBA" id="ARBA00022989"/>
    </source>
</evidence>
<evidence type="ECO:0000313" key="9">
    <source>
        <dbReference type="EMBL" id="SDE65361.1"/>
    </source>
</evidence>
<dbReference type="Proteomes" id="UP000198972">
    <property type="component" value="Unassembled WGS sequence"/>
</dbReference>
<evidence type="ECO:0000313" key="10">
    <source>
        <dbReference type="Proteomes" id="UP000198972"/>
    </source>
</evidence>
<dbReference type="AlphaFoldDB" id="A0A1G7ENZ6"/>
<keyword evidence="6 7" id="KW-0472">Membrane</keyword>
<dbReference type="PANTHER" id="PTHR34582:SF7">
    <property type="entry name" value="UPF0702 TRANSMEMBRANE PROTEIN YDFS"/>
    <property type="match status" value="1"/>
</dbReference>
<proteinExistence type="inferred from homology"/>
<sequence>MPLWLEVIVRTLVAVVVLFALTKLLGKRQISQLSLFEYITGISIGSITAYISLDVDTDWYLGIIALVVWSLVSFGIEFLQIKSKKARDLIDGKGTILIKDGKILEDNLKKEKLTNEELLEQLRKKSIFQAAQVEFAIMEPSGELNALLKNEYLPITPSHLGIKVAPESEPQNVILDGEIMDEGLAAAGLSREWLNTELEKLGVSSDNVFVGQVDSYGQFNVDLYDDKLKVPQPQEKASLLAQLKKCEADLEMFALSSDNKKVKVMYGDCSMQLQQVIDQIRPILSQ</sequence>
<dbReference type="Pfam" id="PF07870">
    <property type="entry name" value="DUF1657"/>
    <property type="match status" value="1"/>
</dbReference>
<keyword evidence="10" id="KW-1185">Reference proteome</keyword>
<feature type="transmembrane region" description="Helical" evidence="7">
    <location>
        <begin position="33"/>
        <end position="53"/>
    </location>
</feature>
<dbReference type="InterPro" id="IPR012452">
    <property type="entry name" value="DUF1657"/>
</dbReference>
<keyword evidence="4 7" id="KW-0812">Transmembrane</keyword>
<dbReference type="OrthoDB" id="9778331at2"/>
<evidence type="ECO:0000256" key="2">
    <source>
        <dbReference type="ARBA" id="ARBA00006448"/>
    </source>
</evidence>
<accession>A0A1G7ENZ6</accession>
<feature type="transmembrane region" description="Helical" evidence="7">
    <location>
        <begin position="59"/>
        <end position="79"/>
    </location>
</feature>
<gene>
    <name evidence="9" type="ORF">SAMN04488542_101283</name>
</gene>
<comment type="subcellular location">
    <subcellularLocation>
        <location evidence="1">Cell membrane</location>
        <topology evidence="1">Multi-pass membrane protein</topology>
    </subcellularLocation>
</comment>